<evidence type="ECO:0000313" key="1">
    <source>
        <dbReference type="EMBL" id="KAI0087445.1"/>
    </source>
</evidence>
<protein>
    <submittedName>
        <fullName evidence="1">Uncharacterized protein</fullName>
    </submittedName>
</protein>
<name>A0ACB8U099_9APHY</name>
<gene>
    <name evidence="1" type="ORF">BDY19DRAFT_1012293</name>
</gene>
<evidence type="ECO:0000313" key="2">
    <source>
        <dbReference type="Proteomes" id="UP001055072"/>
    </source>
</evidence>
<sequence length="116" mass="12703">MPSTVYESLFQELPAVLDIVNELHAAQTSAEIKRKLVQATNAFKSDLSLAKQAANNLQGGELSIEDQESIINTLEELKARKRATLNRFAEEMKKAPQVKDSNLSMEIDSTASTPAA</sequence>
<proteinExistence type="predicted"/>
<comment type="caution">
    <text evidence="1">The sequence shown here is derived from an EMBL/GenBank/DDBJ whole genome shotgun (WGS) entry which is preliminary data.</text>
</comment>
<organism evidence="1 2">
    <name type="scientific">Irpex rosettiformis</name>
    <dbReference type="NCBI Taxonomy" id="378272"/>
    <lineage>
        <taxon>Eukaryota</taxon>
        <taxon>Fungi</taxon>
        <taxon>Dikarya</taxon>
        <taxon>Basidiomycota</taxon>
        <taxon>Agaricomycotina</taxon>
        <taxon>Agaricomycetes</taxon>
        <taxon>Polyporales</taxon>
        <taxon>Irpicaceae</taxon>
        <taxon>Irpex</taxon>
    </lineage>
</organism>
<reference evidence="1" key="1">
    <citation type="journal article" date="2021" name="Environ. Microbiol.">
        <title>Gene family expansions and transcriptome signatures uncover fungal adaptations to wood decay.</title>
        <authorList>
            <person name="Hage H."/>
            <person name="Miyauchi S."/>
            <person name="Viragh M."/>
            <person name="Drula E."/>
            <person name="Min B."/>
            <person name="Chaduli D."/>
            <person name="Navarro D."/>
            <person name="Favel A."/>
            <person name="Norest M."/>
            <person name="Lesage-Meessen L."/>
            <person name="Balint B."/>
            <person name="Merenyi Z."/>
            <person name="de Eugenio L."/>
            <person name="Morin E."/>
            <person name="Martinez A.T."/>
            <person name="Baldrian P."/>
            <person name="Stursova M."/>
            <person name="Martinez M.J."/>
            <person name="Novotny C."/>
            <person name="Magnuson J.K."/>
            <person name="Spatafora J.W."/>
            <person name="Maurice S."/>
            <person name="Pangilinan J."/>
            <person name="Andreopoulos W."/>
            <person name="LaButti K."/>
            <person name="Hundley H."/>
            <person name="Na H."/>
            <person name="Kuo A."/>
            <person name="Barry K."/>
            <person name="Lipzen A."/>
            <person name="Henrissat B."/>
            <person name="Riley R."/>
            <person name="Ahrendt S."/>
            <person name="Nagy L.G."/>
            <person name="Grigoriev I.V."/>
            <person name="Martin F."/>
            <person name="Rosso M.N."/>
        </authorList>
    </citation>
    <scope>NUCLEOTIDE SEQUENCE</scope>
    <source>
        <strain evidence="1">CBS 384.51</strain>
    </source>
</reference>
<dbReference type="Proteomes" id="UP001055072">
    <property type="component" value="Unassembled WGS sequence"/>
</dbReference>
<dbReference type="EMBL" id="MU274918">
    <property type="protein sequence ID" value="KAI0087445.1"/>
    <property type="molecule type" value="Genomic_DNA"/>
</dbReference>
<keyword evidence="2" id="KW-1185">Reference proteome</keyword>
<accession>A0ACB8U099</accession>